<sequence length="178" mass="20065">MLMKEGRKMEGTLRVRDCERKAVRLDAANGSNRGILNNLGGTFLQMANHYLESIDGWRSSRSLLESHREGCYAKFWSEATDESNIAIKNRIKLGVTRSVEEHPSENCDEMQKASNRSGKLSNFPAPAQCLKFPQQLKEPHLSPEPRSFHLKAIGSNLKRESLCNFMACSLPVINFHSS</sequence>
<dbReference type="Proteomes" id="UP001283361">
    <property type="component" value="Unassembled WGS sequence"/>
</dbReference>
<name>A0AAE0ZSX9_9GAST</name>
<dbReference type="AlphaFoldDB" id="A0AAE0ZSX9"/>
<dbReference type="EMBL" id="JAWDGP010003386">
    <property type="protein sequence ID" value="KAK3774802.1"/>
    <property type="molecule type" value="Genomic_DNA"/>
</dbReference>
<gene>
    <name evidence="1" type="ORF">RRG08_034891</name>
</gene>
<organism evidence="1 2">
    <name type="scientific">Elysia crispata</name>
    <name type="common">lettuce slug</name>
    <dbReference type="NCBI Taxonomy" id="231223"/>
    <lineage>
        <taxon>Eukaryota</taxon>
        <taxon>Metazoa</taxon>
        <taxon>Spiralia</taxon>
        <taxon>Lophotrochozoa</taxon>
        <taxon>Mollusca</taxon>
        <taxon>Gastropoda</taxon>
        <taxon>Heterobranchia</taxon>
        <taxon>Euthyneura</taxon>
        <taxon>Panpulmonata</taxon>
        <taxon>Sacoglossa</taxon>
        <taxon>Placobranchoidea</taxon>
        <taxon>Plakobranchidae</taxon>
        <taxon>Elysia</taxon>
    </lineage>
</organism>
<reference evidence="1" key="1">
    <citation type="journal article" date="2023" name="G3 (Bethesda)">
        <title>A reference genome for the long-term kleptoplast-retaining sea slug Elysia crispata morphotype clarki.</title>
        <authorList>
            <person name="Eastman K.E."/>
            <person name="Pendleton A.L."/>
            <person name="Shaikh M.A."/>
            <person name="Suttiyut T."/>
            <person name="Ogas R."/>
            <person name="Tomko P."/>
            <person name="Gavelis G."/>
            <person name="Widhalm J.R."/>
            <person name="Wisecaver J.H."/>
        </authorList>
    </citation>
    <scope>NUCLEOTIDE SEQUENCE</scope>
    <source>
        <strain evidence="1">ECLA1</strain>
    </source>
</reference>
<evidence type="ECO:0000313" key="2">
    <source>
        <dbReference type="Proteomes" id="UP001283361"/>
    </source>
</evidence>
<accession>A0AAE0ZSX9</accession>
<proteinExistence type="predicted"/>
<keyword evidence="2" id="KW-1185">Reference proteome</keyword>
<protein>
    <submittedName>
        <fullName evidence="1">Uncharacterized protein</fullName>
    </submittedName>
</protein>
<evidence type="ECO:0000313" key="1">
    <source>
        <dbReference type="EMBL" id="KAK3774802.1"/>
    </source>
</evidence>
<comment type="caution">
    <text evidence="1">The sequence shown here is derived from an EMBL/GenBank/DDBJ whole genome shotgun (WGS) entry which is preliminary data.</text>
</comment>